<keyword evidence="6" id="KW-0418">Kinase</keyword>
<evidence type="ECO:0000259" key="11">
    <source>
        <dbReference type="Pfam" id="PF07730"/>
    </source>
</evidence>
<keyword evidence="7" id="KW-0067">ATP-binding</keyword>
<gene>
    <name evidence="12" type="ORF">GCM10010201_34550</name>
</gene>
<dbReference type="Proteomes" id="UP001499978">
    <property type="component" value="Unassembled WGS sequence"/>
</dbReference>
<proteinExistence type="predicted"/>
<evidence type="ECO:0000313" key="12">
    <source>
        <dbReference type="EMBL" id="GAA2532173.1"/>
    </source>
</evidence>
<dbReference type="InterPro" id="IPR036890">
    <property type="entry name" value="HATPase_C_sf"/>
</dbReference>
<comment type="catalytic activity">
    <reaction evidence="1">
        <text>ATP + protein L-histidine = ADP + protein N-phospho-L-histidine.</text>
        <dbReference type="EC" id="2.7.13.3"/>
    </reaction>
</comment>
<evidence type="ECO:0000313" key="13">
    <source>
        <dbReference type="Proteomes" id="UP001499978"/>
    </source>
</evidence>
<evidence type="ECO:0000256" key="3">
    <source>
        <dbReference type="ARBA" id="ARBA00022553"/>
    </source>
</evidence>
<keyword evidence="4" id="KW-0808">Transferase</keyword>
<organism evidence="12 13">
    <name type="scientific">Pilimelia columellifera subsp. columellifera</name>
    <dbReference type="NCBI Taxonomy" id="706583"/>
    <lineage>
        <taxon>Bacteria</taxon>
        <taxon>Bacillati</taxon>
        <taxon>Actinomycetota</taxon>
        <taxon>Actinomycetes</taxon>
        <taxon>Micromonosporales</taxon>
        <taxon>Micromonosporaceae</taxon>
        <taxon>Pilimelia</taxon>
    </lineage>
</organism>
<feature type="transmembrane region" description="Helical" evidence="9">
    <location>
        <begin position="74"/>
        <end position="91"/>
    </location>
</feature>
<dbReference type="Gene3D" id="3.30.565.10">
    <property type="entry name" value="Histidine kinase-like ATPase, C-terminal domain"/>
    <property type="match status" value="1"/>
</dbReference>
<dbReference type="InterPro" id="IPR011712">
    <property type="entry name" value="Sig_transdc_His_kin_sub3_dim/P"/>
</dbReference>
<dbReference type="EMBL" id="BAAARY010000031">
    <property type="protein sequence ID" value="GAA2532173.1"/>
    <property type="molecule type" value="Genomic_DNA"/>
</dbReference>
<sequence length="315" mass="32855">MYNGVLLAVIAGFAVLNGLFLDDVPLWRQLLFVVLAVVAYLHGRHLPTPREWLPLGAAGVVAAALVVVDRPAGVGATALLGVFVVLPWLAGRFRRQQAALVVAAGERVAELEQQQRFVAERAELRERARLAVDMHDALGHELALISLRAGALELDPEMTGANRAAAAALRAAAVAATDRLRHALGLLREPAPQGISVEALVHRAREAGMAVRLDRSGAGSAVAEEAAHRVVREALTNAARHAPGAEVEVRVARGDGRLTVAVRNPVAGTADPAGSGTGVAALRAHLVQLGGDLDASLADGAYLMTARLPDAPGHP</sequence>
<evidence type="ECO:0000256" key="7">
    <source>
        <dbReference type="ARBA" id="ARBA00022840"/>
    </source>
</evidence>
<evidence type="ECO:0000256" key="8">
    <source>
        <dbReference type="ARBA" id="ARBA00023012"/>
    </source>
</evidence>
<evidence type="ECO:0000256" key="5">
    <source>
        <dbReference type="ARBA" id="ARBA00022741"/>
    </source>
</evidence>
<dbReference type="CDD" id="cd16917">
    <property type="entry name" value="HATPase_UhpB-NarQ-NarX-like"/>
    <property type="match status" value="1"/>
</dbReference>
<keyword evidence="9" id="KW-0812">Transmembrane</keyword>
<protein>
    <recommendedName>
        <fullName evidence="2">histidine kinase</fullName>
        <ecNumber evidence="2">2.7.13.3</ecNumber>
    </recommendedName>
</protein>
<dbReference type="SUPFAM" id="SSF55874">
    <property type="entry name" value="ATPase domain of HSP90 chaperone/DNA topoisomerase II/histidine kinase"/>
    <property type="match status" value="1"/>
</dbReference>
<dbReference type="PANTHER" id="PTHR24421">
    <property type="entry name" value="NITRATE/NITRITE SENSOR PROTEIN NARX-RELATED"/>
    <property type="match status" value="1"/>
</dbReference>
<feature type="domain" description="Histidine kinase/HSP90-like ATPase" evidence="10">
    <location>
        <begin position="224"/>
        <end position="310"/>
    </location>
</feature>
<dbReference type="Pfam" id="PF02518">
    <property type="entry name" value="HATPase_c"/>
    <property type="match status" value="1"/>
</dbReference>
<reference evidence="12 13" key="1">
    <citation type="journal article" date="2019" name="Int. J. Syst. Evol. Microbiol.">
        <title>The Global Catalogue of Microorganisms (GCM) 10K type strain sequencing project: providing services to taxonomists for standard genome sequencing and annotation.</title>
        <authorList>
            <consortium name="The Broad Institute Genomics Platform"/>
            <consortium name="The Broad Institute Genome Sequencing Center for Infectious Disease"/>
            <person name="Wu L."/>
            <person name="Ma J."/>
        </authorList>
    </citation>
    <scope>NUCLEOTIDE SEQUENCE [LARGE SCALE GENOMIC DNA]</scope>
    <source>
        <strain evidence="12 13">JCM 3367</strain>
    </source>
</reference>
<keyword evidence="8" id="KW-0902">Two-component regulatory system</keyword>
<keyword evidence="5" id="KW-0547">Nucleotide-binding</keyword>
<evidence type="ECO:0000256" key="4">
    <source>
        <dbReference type="ARBA" id="ARBA00022679"/>
    </source>
</evidence>
<dbReference type="Pfam" id="PF07730">
    <property type="entry name" value="HisKA_3"/>
    <property type="match status" value="1"/>
</dbReference>
<keyword evidence="9" id="KW-1133">Transmembrane helix</keyword>
<evidence type="ECO:0000259" key="10">
    <source>
        <dbReference type="Pfam" id="PF02518"/>
    </source>
</evidence>
<dbReference type="RefSeq" id="WP_344174406.1">
    <property type="nucleotide sequence ID" value="NZ_BAAARY010000031.1"/>
</dbReference>
<evidence type="ECO:0000256" key="2">
    <source>
        <dbReference type="ARBA" id="ARBA00012438"/>
    </source>
</evidence>
<feature type="transmembrane region" description="Helical" evidence="9">
    <location>
        <begin position="52"/>
        <end position="68"/>
    </location>
</feature>
<dbReference type="InterPro" id="IPR003594">
    <property type="entry name" value="HATPase_dom"/>
</dbReference>
<keyword evidence="9" id="KW-0472">Membrane</keyword>
<evidence type="ECO:0000256" key="1">
    <source>
        <dbReference type="ARBA" id="ARBA00000085"/>
    </source>
</evidence>
<dbReference type="Gene3D" id="1.20.5.1930">
    <property type="match status" value="1"/>
</dbReference>
<dbReference type="InterPro" id="IPR050482">
    <property type="entry name" value="Sensor_HK_TwoCompSys"/>
</dbReference>
<accession>A0ABN3NSR6</accession>
<comment type="caution">
    <text evidence="12">The sequence shown here is derived from an EMBL/GenBank/DDBJ whole genome shotgun (WGS) entry which is preliminary data.</text>
</comment>
<name>A0ABN3NSR6_9ACTN</name>
<dbReference type="PANTHER" id="PTHR24421:SF10">
    <property type="entry name" value="NITRATE_NITRITE SENSOR PROTEIN NARQ"/>
    <property type="match status" value="1"/>
</dbReference>
<feature type="domain" description="Signal transduction histidine kinase subgroup 3 dimerisation and phosphoacceptor" evidence="11">
    <location>
        <begin position="126"/>
        <end position="190"/>
    </location>
</feature>
<dbReference type="EC" id="2.7.13.3" evidence="2"/>
<keyword evidence="13" id="KW-1185">Reference proteome</keyword>
<feature type="transmembrane region" description="Helical" evidence="9">
    <location>
        <begin position="26"/>
        <end position="43"/>
    </location>
</feature>
<evidence type="ECO:0000256" key="9">
    <source>
        <dbReference type="SAM" id="Phobius"/>
    </source>
</evidence>
<evidence type="ECO:0000256" key="6">
    <source>
        <dbReference type="ARBA" id="ARBA00022777"/>
    </source>
</evidence>
<keyword evidence="3" id="KW-0597">Phosphoprotein</keyword>